<dbReference type="EMBL" id="JBJQND010000001">
    <property type="protein sequence ID" value="KAL3890479.1"/>
    <property type="molecule type" value="Genomic_DNA"/>
</dbReference>
<dbReference type="AlphaFoldDB" id="A0ABD3XW65"/>
<name>A0ABD3XW65_SINWO</name>
<proteinExistence type="predicted"/>
<comment type="caution">
    <text evidence="1">The sequence shown here is derived from an EMBL/GenBank/DDBJ whole genome shotgun (WGS) entry which is preliminary data.</text>
</comment>
<evidence type="ECO:0000313" key="1">
    <source>
        <dbReference type="EMBL" id="KAL3890479.1"/>
    </source>
</evidence>
<dbReference type="Proteomes" id="UP001634394">
    <property type="component" value="Unassembled WGS sequence"/>
</dbReference>
<organism evidence="1 2">
    <name type="scientific">Sinanodonta woodiana</name>
    <name type="common">Chinese pond mussel</name>
    <name type="synonym">Anodonta woodiana</name>
    <dbReference type="NCBI Taxonomy" id="1069815"/>
    <lineage>
        <taxon>Eukaryota</taxon>
        <taxon>Metazoa</taxon>
        <taxon>Spiralia</taxon>
        <taxon>Lophotrochozoa</taxon>
        <taxon>Mollusca</taxon>
        <taxon>Bivalvia</taxon>
        <taxon>Autobranchia</taxon>
        <taxon>Heteroconchia</taxon>
        <taxon>Palaeoheterodonta</taxon>
        <taxon>Unionida</taxon>
        <taxon>Unionoidea</taxon>
        <taxon>Unionidae</taxon>
        <taxon>Unioninae</taxon>
        <taxon>Sinanodonta</taxon>
    </lineage>
</organism>
<protein>
    <submittedName>
        <fullName evidence="1">Uncharacterized protein</fullName>
    </submittedName>
</protein>
<sequence>WTVIGLTGKHGVHAVLFVTEVNKPDIERVQILLQLIMVNIAEEVKRKSEAVDRIAN</sequence>
<accession>A0ABD3XW65</accession>
<evidence type="ECO:0000313" key="2">
    <source>
        <dbReference type="Proteomes" id="UP001634394"/>
    </source>
</evidence>
<feature type="non-terminal residue" evidence="1">
    <location>
        <position position="56"/>
    </location>
</feature>
<feature type="non-terminal residue" evidence="1">
    <location>
        <position position="1"/>
    </location>
</feature>
<reference evidence="1 2" key="1">
    <citation type="submission" date="2024-11" db="EMBL/GenBank/DDBJ databases">
        <title>Chromosome-level genome assembly of the freshwater bivalve Anodonta woodiana.</title>
        <authorList>
            <person name="Chen X."/>
        </authorList>
    </citation>
    <scope>NUCLEOTIDE SEQUENCE [LARGE SCALE GENOMIC DNA]</scope>
    <source>
        <strain evidence="1">MN2024</strain>
        <tissue evidence="1">Gills</tissue>
    </source>
</reference>
<keyword evidence="2" id="KW-1185">Reference proteome</keyword>
<gene>
    <name evidence="1" type="ORF">ACJMK2_002761</name>
</gene>